<feature type="compositionally biased region" description="Pro residues" evidence="1">
    <location>
        <begin position="1"/>
        <end position="11"/>
    </location>
</feature>
<sequence length="369" mass="41181">MRHHFPPPPSPSVSNRDKLSTSEDEDEEDEEDLRWLTGDEEIEQIWRPVLSSRDNESAYSGLDLIIAVGVEEDGDLTESRKGVELRKRFVEQIEEIARKKGSSWNYGNKVGLKYLLSSSLTKVRAQHKSAKDSLVVKGKYLLPELEHYISHNAQIRILVIEFDFYTGSPAILELKRVLGPELNLLKVACVADGVTQISSKPMKSSKSPKVGIRIRTSVNATTISYSLGPGTPTTPNGSLKVPRKPTPTGKRPHIPKRSLISGADMLIPPFTTTSSAVFIDVVEAIHTALKAREKMTGCYGRNQDADTPPMPGLTRMKTPSSDSQQLSRQDTSYYLEEETDEEENYDGKRANFRKRVKNGSKALKWLGLE</sequence>
<evidence type="ECO:0000256" key="1">
    <source>
        <dbReference type="SAM" id="MobiDB-lite"/>
    </source>
</evidence>
<gene>
    <name evidence="2" type="ORF">P167DRAFT_481830</name>
</gene>
<feature type="compositionally biased region" description="Polar residues" evidence="1">
    <location>
        <begin position="317"/>
        <end position="332"/>
    </location>
</feature>
<feature type="region of interest" description="Disordered" evidence="1">
    <location>
        <begin position="225"/>
        <end position="256"/>
    </location>
</feature>
<proteinExistence type="predicted"/>
<accession>A0A3N4L070</accession>
<evidence type="ECO:0000313" key="3">
    <source>
        <dbReference type="Proteomes" id="UP000277580"/>
    </source>
</evidence>
<feature type="region of interest" description="Disordered" evidence="1">
    <location>
        <begin position="299"/>
        <end position="346"/>
    </location>
</feature>
<dbReference type="EMBL" id="ML119110">
    <property type="protein sequence ID" value="RPB16213.1"/>
    <property type="molecule type" value="Genomic_DNA"/>
</dbReference>
<dbReference type="InParanoid" id="A0A3N4L070"/>
<organism evidence="2 3">
    <name type="scientific">Morchella conica CCBAS932</name>
    <dbReference type="NCBI Taxonomy" id="1392247"/>
    <lineage>
        <taxon>Eukaryota</taxon>
        <taxon>Fungi</taxon>
        <taxon>Dikarya</taxon>
        <taxon>Ascomycota</taxon>
        <taxon>Pezizomycotina</taxon>
        <taxon>Pezizomycetes</taxon>
        <taxon>Pezizales</taxon>
        <taxon>Morchellaceae</taxon>
        <taxon>Morchella</taxon>
    </lineage>
</organism>
<dbReference type="AlphaFoldDB" id="A0A3N4L070"/>
<dbReference type="OrthoDB" id="5401106at2759"/>
<name>A0A3N4L070_9PEZI</name>
<dbReference type="Proteomes" id="UP000277580">
    <property type="component" value="Unassembled WGS sequence"/>
</dbReference>
<reference evidence="2 3" key="1">
    <citation type="journal article" date="2018" name="Nat. Ecol. Evol.">
        <title>Pezizomycetes genomes reveal the molecular basis of ectomycorrhizal truffle lifestyle.</title>
        <authorList>
            <person name="Murat C."/>
            <person name="Payen T."/>
            <person name="Noel B."/>
            <person name="Kuo A."/>
            <person name="Morin E."/>
            <person name="Chen J."/>
            <person name="Kohler A."/>
            <person name="Krizsan K."/>
            <person name="Balestrini R."/>
            <person name="Da Silva C."/>
            <person name="Montanini B."/>
            <person name="Hainaut M."/>
            <person name="Levati E."/>
            <person name="Barry K.W."/>
            <person name="Belfiori B."/>
            <person name="Cichocki N."/>
            <person name="Clum A."/>
            <person name="Dockter R.B."/>
            <person name="Fauchery L."/>
            <person name="Guy J."/>
            <person name="Iotti M."/>
            <person name="Le Tacon F."/>
            <person name="Lindquist E.A."/>
            <person name="Lipzen A."/>
            <person name="Malagnac F."/>
            <person name="Mello A."/>
            <person name="Molinier V."/>
            <person name="Miyauchi S."/>
            <person name="Poulain J."/>
            <person name="Riccioni C."/>
            <person name="Rubini A."/>
            <person name="Sitrit Y."/>
            <person name="Splivallo R."/>
            <person name="Traeger S."/>
            <person name="Wang M."/>
            <person name="Zifcakova L."/>
            <person name="Wipf D."/>
            <person name="Zambonelli A."/>
            <person name="Paolocci F."/>
            <person name="Nowrousian M."/>
            <person name="Ottonello S."/>
            <person name="Baldrian P."/>
            <person name="Spatafora J.W."/>
            <person name="Henrissat B."/>
            <person name="Nagy L.G."/>
            <person name="Aury J.M."/>
            <person name="Wincker P."/>
            <person name="Grigoriev I.V."/>
            <person name="Bonfante P."/>
            <person name="Martin F.M."/>
        </authorList>
    </citation>
    <scope>NUCLEOTIDE SEQUENCE [LARGE SCALE GENOMIC DNA]</scope>
    <source>
        <strain evidence="2 3">CCBAS932</strain>
    </source>
</reference>
<protein>
    <submittedName>
        <fullName evidence="2">Uncharacterized protein</fullName>
    </submittedName>
</protein>
<keyword evidence="3" id="KW-1185">Reference proteome</keyword>
<feature type="region of interest" description="Disordered" evidence="1">
    <location>
        <begin position="1"/>
        <end position="34"/>
    </location>
</feature>
<evidence type="ECO:0000313" key="2">
    <source>
        <dbReference type="EMBL" id="RPB16213.1"/>
    </source>
</evidence>
<feature type="compositionally biased region" description="Acidic residues" evidence="1">
    <location>
        <begin position="335"/>
        <end position="344"/>
    </location>
</feature>
<feature type="compositionally biased region" description="Polar residues" evidence="1">
    <location>
        <begin position="225"/>
        <end position="237"/>
    </location>
</feature>
<feature type="compositionally biased region" description="Acidic residues" evidence="1">
    <location>
        <begin position="22"/>
        <end position="34"/>
    </location>
</feature>